<dbReference type="Proteomes" id="UP000233256">
    <property type="component" value="Unassembled WGS sequence"/>
</dbReference>
<name>A0A2N1PJP9_9BACT</name>
<dbReference type="AlphaFoldDB" id="A0A2N1PJP9"/>
<evidence type="ECO:0000313" key="2">
    <source>
        <dbReference type="Proteomes" id="UP000233256"/>
    </source>
</evidence>
<dbReference type="EMBL" id="PGXC01000042">
    <property type="protein sequence ID" value="PKK88549.1"/>
    <property type="molecule type" value="Genomic_DNA"/>
</dbReference>
<protein>
    <submittedName>
        <fullName evidence="1">Uncharacterized protein</fullName>
    </submittedName>
</protein>
<sequence length="347" mass="39538">MKGQSGWNSRINNVKFRGGMKIKSVQNYRKPKMPKIEEAIINPDLLAKHIPANWLKKDIVASTLTAFLLFGNAVTAEDFTQEAAIKPAQIIGSIYESSIQNNIAQQNSSENVKALVSPVFLYGNGRGAFGCIVVSPPSFLTESEARSIIEMELLKYDLSFDQNDYIIDSIVIDTRRSHYEFDERVSGETKEDEEKIISVKLEVDGFDSKNNFAYIYLSESDSNKYGFINCLGSIMTYDLQKQAVIIRDAVAKEETINFVVFYDPMVGKESLDFYLQCDLQLKTKELRHGLKSIFDNDPWSEYAKLVYEERKNRQKKSVMLLQQQISAFGQWFTNNREKLIGSSTLDN</sequence>
<proteinExistence type="predicted"/>
<evidence type="ECO:0000313" key="1">
    <source>
        <dbReference type="EMBL" id="PKK88549.1"/>
    </source>
</evidence>
<accession>A0A2N1PJP9</accession>
<organism evidence="1 2">
    <name type="scientific">Candidatus Wallbacteria bacterium HGW-Wallbacteria-1</name>
    <dbReference type="NCBI Taxonomy" id="2013854"/>
    <lineage>
        <taxon>Bacteria</taxon>
        <taxon>Candidatus Walliibacteriota</taxon>
    </lineage>
</organism>
<reference evidence="1 2" key="1">
    <citation type="journal article" date="2017" name="ISME J.">
        <title>Potential for microbial H2 and metal transformations associated with novel bacteria and archaea in deep terrestrial subsurface sediments.</title>
        <authorList>
            <person name="Hernsdorf A.W."/>
            <person name="Amano Y."/>
            <person name="Miyakawa K."/>
            <person name="Ise K."/>
            <person name="Suzuki Y."/>
            <person name="Anantharaman K."/>
            <person name="Probst A."/>
            <person name="Burstein D."/>
            <person name="Thomas B.C."/>
            <person name="Banfield J.F."/>
        </authorList>
    </citation>
    <scope>NUCLEOTIDE SEQUENCE [LARGE SCALE GENOMIC DNA]</scope>
    <source>
        <strain evidence="1">HGW-Wallbacteria-1</strain>
    </source>
</reference>
<gene>
    <name evidence="1" type="ORF">CVV64_18275</name>
</gene>
<comment type="caution">
    <text evidence="1">The sequence shown here is derived from an EMBL/GenBank/DDBJ whole genome shotgun (WGS) entry which is preliminary data.</text>
</comment>